<dbReference type="InterPro" id="IPR032675">
    <property type="entry name" value="LRR_dom_sf"/>
</dbReference>
<dbReference type="AlphaFoldDB" id="A0A978V2A7"/>
<dbReference type="SUPFAM" id="SSF81383">
    <property type="entry name" value="F-box domain"/>
    <property type="match status" value="1"/>
</dbReference>
<dbReference type="Proteomes" id="UP000813462">
    <property type="component" value="Unassembled WGS sequence"/>
</dbReference>
<dbReference type="Gene3D" id="1.20.1280.50">
    <property type="match status" value="1"/>
</dbReference>
<organism evidence="2 3">
    <name type="scientific">Ziziphus jujuba var. spinosa</name>
    <dbReference type="NCBI Taxonomy" id="714518"/>
    <lineage>
        <taxon>Eukaryota</taxon>
        <taxon>Viridiplantae</taxon>
        <taxon>Streptophyta</taxon>
        <taxon>Embryophyta</taxon>
        <taxon>Tracheophyta</taxon>
        <taxon>Spermatophyta</taxon>
        <taxon>Magnoliopsida</taxon>
        <taxon>eudicotyledons</taxon>
        <taxon>Gunneridae</taxon>
        <taxon>Pentapetalae</taxon>
        <taxon>rosids</taxon>
        <taxon>fabids</taxon>
        <taxon>Rosales</taxon>
        <taxon>Rhamnaceae</taxon>
        <taxon>Paliureae</taxon>
        <taxon>Ziziphus</taxon>
    </lineage>
</organism>
<dbReference type="SUPFAM" id="SSF52047">
    <property type="entry name" value="RNI-like"/>
    <property type="match status" value="2"/>
</dbReference>
<dbReference type="PROSITE" id="PS50181">
    <property type="entry name" value="FBOX"/>
    <property type="match status" value="1"/>
</dbReference>
<protein>
    <recommendedName>
        <fullName evidence="1">F-box domain-containing protein</fullName>
    </recommendedName>
</protein>
<dbReference type="InterPro" id="IPR001810">
    <property type="entry name" value="F-box_dom"/>
</dbReference>
<gene>
    <name evidence="2" type="ORF">FEM48_Zijuj07G0039100</name>
</gene>
<evidence type="ECO:0000259" key="1">
    <source>
        <dbReference type="PROSITE" id="PS50181"/>
    </source>
</evidence>
<dbReference type="Pfam" id="PF00646">
    <property type="entry name" value="F-box"/>
    <property type="match status" value="1"/>
</dbReference>
<feature type="domain" description="F-box" evidence="1">
    <location>
        <begin position="22"/>
        <end position="70"/>
    </location>
</feature>
<dbReference type="Pfam" id="PF24758">
    <property type="entry name" value="LRR_At5g56370"/>
    <property type="match status" value="2"/>
</dbReference>
<name>A0A978V2A7_ZIZJJ</name>
<dbReference type="PANTHER" id="PTHR34145">
    <property type="entry name" value="OS02G0105600 PROTEIN"/>
    <property type="match status" value="1"/>
</dbReference>
<dbReference type="CDD" id="cd22160">
    <property type="entry name" value="F-box_AtFBL13-like"/>
    <property type="match status" value="1"/>
</dbReference>
<evidence type="ECO:0000313" key="2">
    <source>
        <dbReference type="EMBL" id="KAH7521490.1"/>
    </source>
</evidence>
<dbReference type="InterPro" id="IPR053781">
    <property type="entry name" value="F-box_AtFBL13-like"/>
</dbReference>
<dbReference type="PANTHER" id="PTHR34145:SF51">
    <property type="entry name" value="FBD DOMAIN-CONTAINING PROTEIN"/>
    <property type="match status" value="1"/>
</dbReference>
<dbReference type="InterPro" id="IPR053772">
    <property type="entry name" value="At1g61320/At1g61330-like"/>
</dbReference>
<reference evidence="2" key="1">
    <citation type="journal article" date="2021" name="Front. Plant Sci.">
        <title>Chromosome-Scale Genome Assembly for Chinese Sour Jujube and Insights Into Its Genome Evolution and Domestication Signature.</title>
        <authorList>
            <person name="Shen L.-Y."/>
            <person name="Luo H."/>
            <person name="Wang X.-L."/>
            <person name="Wang X.-M."/>
            <person name="Qiu X.-J."/>
            <person name="Liu H."/>
            <person name="Zhou S.-S."/>
            <person name="Jia K.-H."/>
            <person name="Nie S."/>
            <person name="Bao Y.-T."/>
            <person name="Zhang R.-G."/>
            <person name="Yun Q.-Z."/>
            <person name="Chai Y.-H."/>
            <person name="Lu J.-Y."/>
            <person name="Li Y."/>
            <person name="Zhao S.-W."/>
            <person name="Mao J.-F."/>
            <person name="Jia S.-G."/>
            <person name="Mao Y.-M."/>
        </authorList>
    </citation>
    <scope>NUCLEOTIDE SEQUENCE</scope>
    <source>
        <strain evidence="2">AT0</strain>
        <tissue evidence="2">Leaf</tissue>
    </source>
</reference>
<dbReference type="Gene3D" id="3.80.10.10">
    <property type="entry name" value="Ribonuclease Inhibitor"/>
    <property type="match status" value="2"/>
</dbReference>
<proteinExistence type="predicted"/>
<dbReference type="EMBL" id="JAEACU010000007">
    <property type="protein sequence ID" value="KAH7521490.1"/>
    <property type="molecule type" value="Genomic_DNA"/>
</dbReference>
<sequence>MATKRVKVDCGGTVDESHTMMEDRISQLPDPLIHHIFSFLPSIYLVRMSLLSHRWRHMWVSAPFIYFKNFCNITFDKKVSSRDRVLKFVTNYVKHRELCMHIPNTSIIGFKCDTPYWFASRNGAFRQIDDWLNFVVRSKVKELDLHLKEYLLPPFVFNASSLTVLKLTKLNLFVPSLSSYPSLKVLSLDCVKSNARSLQNLISGCPIIEELYLSGSDIGRLHFAVSETLRSLSLLSVDLTNQWLDSLFSRLPLLERFFFKFGRLKYVSIRSHSLKHVSIEYFYAIEAALTTPNLVSLHIVCEPWSKISVETPNLLEVVNLTLKDDGMIKDSYISLVHLLSNLNFLKKMVLTIYKDEVLIFPKHIRQKYLSPMPNLKHLKVMKFSGRSFTKIAEMRESLLWKVRNQDRVLKFVTDYVTHRKLCMKTPNSFIVSFKCDLFYSLASSNGAIRRVHDWLNFVVECKPKELDLNLKNYVLPQCILNASSLTILKLTDMDLFVPSLSTFPSLKYLALVCVKSDAKSLQNLISGCPIIEELYLSGSDIGHLDFAVSKTLRSLSLLFVDLTSQWLDSLFSRLPLLERLFFSSYKLLNNIRICSHSLKYVFLEYYFPNEAALTTPNLVGLRIVCQCWSKISVEAPNLLEVNLILFDEGPTKDSYIDRVHLLSNLNSWKMVLTIYKDEVLIFPKQVRQKYPSPMPNLKHLKVMRFNGTSFTKIGEMRDSLLWCAPSLESLEIGRDGT</sequence>
<comment type="caution">
    <text evidence="2">The sequence shown here is derived from an EMBL/GenBank/DDBJ whole genome shotgun (WGS) entry which is preliminary data.</text>
</comment>
<dbReference type="InterPro" id="IPR055411">
    <property type="entry name" value="LRR_FXL15/At3g58940/PEG3-like"/>
</dbReference>
<dbReference type="SMART" id="SM00256">
    <property type="entry name" value="FBOX"/>
    <property type="match status" value="1"/>
</dbReference>
<dbReference type="InterPro" id="IPR036047">
    <property type="entry name" value="F-box-like_dom_sf"/>
</dbReference>
<accession>A0A978V2A7</accession>
<evidence type="ECO:0000313" key="3">
    <source>
        <dbReference type="Proteomes" id="UP000813462"/>
    </source>
</evidence>